<name>A0A844G634_9BACT</name>
<keyword evidence="2" id="KW-1185">Reference proteome</keyword>
<evidence type="ECO:0000313" key="2">
    <source>
        <dbReference type="Proteomes" id="UP000435649"/>
    </source>
</evidence>
<reference evidence="1 2" key="1">
    <citation type="submission" date="2019-08" db="EMBL/GenBank/DDBJ databases">
        <title>In-depth cultivation of the pig gut microbiome towards novel bacterial diversity and tailored functional studies.</title>
        <authorList>
            <person name="Wylensek D."/>
            <person name="Hitch T.C.A."/>
            <person name="Clavel T."/>
        </authorList>
    </citation>
    <scope>NUCLEOTIDE SEQUENCE [LARGE SCALE GENOMIC DNA]</scope>
    <source>
        <strain evidence="1 2">BBE-744-WT-12</strain>
    </source>
</reference>
<dbReference type="RefSeq" id="WP_154420535.1">
    <property type="nucleotide sequence ID" value="NZ_VUNS01000034.1"/>
</dbReference>
<proteinExistence type="predicted"/>
<organism evidence="1 2">
    <name type="scientific">Victivallis lenta</name>
    <dbReference type="NCBI Taxonomy" id="2606640"/>
    <lineage>
        <taxon>Bacteria</taxon>
        <taxon>Pseudomonadati</taxon>
        <taxon>Lentisphaerota</taxon>
        <taxon>Lentisphaeria</taxon>
        <taxon>Victivallales</taxon>
        <taxon>Victivallaceae</taxon>
        <taxon>Victivallis</taxon>
    </lineage>
</organism>
<sequence>MGETPSRSDISPADGENLDEAWALNHFFGKSLENVTALFLSDGGIAGRRAASPERWSFGWSMSRRRSAVSAARFSAASNPATPVLISPAGTIFTENSGCGRRC</sequence>
<accession>A0A844G634</accession>
<evidence type="ECO:0000313" key="1">
    <source>
        <dbReference type="EMBL" id="MST99340.1"/>
    </source>
</evidence>
<dbReference type="Proteomes" id="UP000435649">
    <property type="component" value="Unassembled WGS sequence"/>
</dbReference>
<dbReference type="AlphaFoldDB" id="A0A844G634"/>
<protein>
    <submittedName>
        <fullName evidence="1">Uncharacterized protein</fullName>
    </submittedName>
</protein>
<gene>
    <name evidence="1" type="ORF">FYJ85_20140</name>
</gene>
<comment type="caution">
    <text evidence="1">The sequence shown here is derived from an EMBL/GenBank/DDBJ whole genome shotgun (WGS) entry which is preliminary data.</text>
</comment>
<dbReference type="EMBL" id="VUNS01000034">
    <property type="protein sequence ID" value="MST99340.1"/>
    <property type="molecule type" value="Genomic_DNA"/>
</dbReference>